<feature type="compositionally biased region" description="Acidic residues" evidence="11">
    <location>
        <begin position="159"/>
        <end position="182"/>
    </location>
</feature>
<feature type="compositionally biased region" description="Polar residues" evidence="11">
    <location>
        <begin position="508"/>
        <end position="524"/>
    </location>
</feature>
<dbReference type="GO" id="GO:0016192">
    <property type="term" value="P:vesicle-mediated transport"/>
    <property type="evidence" value="ECO:0007669"/>
    <property type="project" value="UniProtKB-KW"/>
</dbReference>
<organism evidence="14 15">
    <name type="scientific">Acrodontium crateriforme</name>
    <dbReference type="NCBI Taxonomy" id="150365"/>
    <lineage>
        <taxon>Eukaryota</taxon>
        <taxon>Fungi</taxon>
        <taxon>Dikarya</taxon>
        <taxon>Ascomycota</taxon>
        <taxon>Pezizomycotina</taxon>
        <taxon>Dothideomycetes</taxon>
        <taxon>Dothideomycetidae</taxon>
        <taxon>Mycosphaerellales</taxon>
        <taxon>Teratosphaeriaceae</taxon>
        <taxon>Acrodontium</taxon>
    </lineage>
</organism>
<comment type="function">
    <text evidence="9 10">Involved in the initiation of assembly of the COPII coat required for the formation of transport vesicles from the endoplasmic reticulum (ER) and the selection of cargo molecules. Also involved in autophagy.</text>
</comment>
<reference evidence="14 15" key="1">
    <citation type="submission" date="2023-11" db="EMBL/GenBank/DDBJ databases">
        <title>An acidophilic fungus is an integral part of prey digestion in a carnivorous sundew plant.</title>
        <authorList>
            <person name="Tsai I.J."/>
        </authorList>
    </citation>
    <scope>NUCLEOTIDE SEQUENCE [LARGE SCALE GENOMIC DNA]</scope>
    <source>
        <strain evidence="14">169a</strain>
    </source>
</reference>
<feature type="domain" description="Sec16 Sec23-binding" evidence="12">
    <location>
        <begin position="1149"/>
        <end position="1451"/>
    </location>
</feature>
<evidence type="ECO:0000256" key="4">
    <source>
        <dbReference type="ARBA" id="ARBA00022824"/>
    </source>
</evidence>
<evidence type="ECO:0000259" key="12">
    <source>
        <dbReference type="Pfam" id="PF12931"/>
    </source>
</evidence>
<evidence type="ECO:0000256" key="8">
    <source>
        <dbReference type="ARBA" id="ARBA00023136"/>
    </source>
</evidence>
<feature type="compositionally biased region" description="Low complexity" evidence="11">
    <location>
        <begin position="737"/>
        <end position="756"/>
    </location>
</feature>
<name>A0AAQ3M4I1_9PEZI</name>
<feature type="region of interest" description="Disordered" evidence="11">
    <location>
        <begin position="28"/>
        <end position="87"/>
    </location>
</feature>
<dbReference type="GO" id="GO:0007030">
    <property type="term" value="P:Golgi organization"/>
    <property type="evidence" value="ECO:0007669"/>
    <property type="project" value="TreeGrafter"/>
</dbReference>
<feature type="compositionally biased region" description="Low complexity" evidence="11">
    <location>
        <begin position="782"/>
        <end position="814"/>
    </location>
</feature>
<evidence type="ECO:0000259" key="13">
    <source>
        <dbReference type="Pfam" id="PF12932"/>
    </source>
</evidence>
<evidence type="ECO:0000313" key="14">
    <source>
        <dbReference type="EMBL" id="WPH01098.1"/>
    </source>
</evidence>
<feature type="compositionally biased region" description="Acidic residues" evidence="11">
    <location>
        <begin position="471"/>
        <end position="480"/>
    </location>
</feature>
<evidence type="ECO:0000256" key="5">
    <source>
        <dbReference type="ARBA" id="ARBA00022892"/>
    </source>
</evidence>
<feature type="region of interest" description="Disordered" evidence="11">
    <location>
        <begin position="100"/>
        <end position="188"/>
    </location>
</feature>
<keyword evidence="6 10" id="KW-0653">Protein transport</keyword>
<evidence type="ECO:0000313" key="15">
    <source>
        <dbReference type="Proteomes" id="UP001303373"/>
    </source>
</evidence>
<dbReference type="GO" id="GO:0005789">
    <property type="term" value="C:endoplasmic reticulum membrane"/>
    <property type="evidence" value="ECO:0007669"/>
    <property type="project" value="UniProtKB-SubCell"/>
</dbReference>
<gene>
    <name evidence="14" type="ORF">R9X50_00393300</name>
</gene>
<dbReference type="GO" id="GO:0070971">
    <property type="term" value="C:endoplasmic reticulum exit site"/>
    <property type="evidence" value="ECO:0007669"/>
    <property type="project" value="TreeGrafter"/>
</dbReference>
<dbReference type="PANTHER" id="PTHR13402">
    <property type="entry name" value="RGPR-RELATED"/>
    <property type="match status" value="1"/>
</dbReference>
<comment type="similarity">
    <text evidence="2 10">Belongs to the SEC16 family.</text>
</comment>
<feature type="compositionally biased region" description="Acidic residues" evidence="11">
    <location>
        <begin position="488"/>
        <end position="500"/>
    </location>
</feature>
<keyword evidence="4 10" id="KW-0256">Endoplasmic reticulum</keyword>
<evidence type="ECO:0000256" key="3">
    <source>
        <dbReference type="ARBA" id="ARBA00022448"/>
    </source>
</evidence>
<feature type="compositionally biased region" description="Low complexity" evidence="11">
    <location>
        <begin position="555"/>
        <end position="567"/>
    </location>
</feature>
<feature type="domain" description="Sec16 central conserved" evidence="13">
    <location>
        <begin position="978"/>
        <end position="1099"/>
    </location>
</feature>
<dbReference type="GO" id="GO:0012507">
    <property type="term" value="C:ER to Golgi transport vesicle membrane"/>
    <property type="evidence" value="ECO:0007669"/>
    <property type="project" value="TreeGrafter"/>
</dbReference>
<feature type="compositionally biased region" description="Basic and acidic residues" evidence="11">
    <location>
        <begin position="52"/>
        <end position="73"/>
    </location>
</feature>
<feature type="compositionally biased region" description="Acidic residues" evidence="11">
    <location>
        <begin position="427"/>
        <end position="442"/>
    </location>
</feature>
<dbReference type="InterPro" id="IPR024298">
    <property type="entry name" value="Sec16_Sec23-bd"/>
</dbReference>
<dbReference type="CDD" id="cd09233">
    <property type="entry name" value="ACE1-Sec16-like"/>
    <property type="match status" value="1"/>
</dbReference>
<feature type="compositionally biased region" description="Polar residues" evidence="11">
    <location>
        <begin position="885"/>
        <end position="916"/>
    </location>
</feature>
<feature type="compositionally biased region" description="Polar residues" evidence="11">
    <location>
        <begin position="725"/>
        <end position="734"/>
    </location>
</feature>
<feature type="region of interest" description="Disordered" evidence="11">
    <location>
        <begin position="1528"/>
        <end position="1873"/>
    </location>
</feature>
<sequence>MNEDDYPDFGSAFPSTIVSLGALHASWNPALRPNSHQSPAVTHAARSTNADDGNHIPREDLIEESKDSAHRDSPVNTDELPEILPRKRSSISIERVFGVRQEAASPDQPLLESQYSADAEGPLSKSVPMGEDEDDEFSAWGEDEKPVEEVADPPANIAADEEEAEVNAWQEDDEEIPEDETSDPPIHILAPGDAEEEIVSQTNNSTGIIQKNELEEHPEVNYEHQGDLTDMDKAIDESVKTPLMQDEAPLPTPGLMSREPTFNSTNVVESESMPSQQNVFESEPLRVSLGRSFTSNFTSAPEPSPEEQEQQISTDSDWPAVGDDKTFGELLDNEKAPSPEEASESHYNDGAQSHGWLAAEEDEAFGELLKTQSRMPAQEMLHEQPSSPLRNDEWPEVGDDNAFGELLEGDSTHQKDIASDSPHELTEDGDLDDDLLPDDLEKEDDLAAAWGAALDDDDLLDDIDEDGLLDDDELLKDDEADPARFFADDGDSNFLEDEIIADSAKVSAPQQQRYRPTNATSSNPYAPANSPVPGQAHGRSAGTPDTGLFDLYNSPPASQQQFQQPPQGRTVVTNAQSFADKAKGGYESPYDLPMEVVKPRRRAPQQQQIASNSIAPPRSSSFSLQSAPQIPSQTPVQSGRGPPSKANQSTPTATEPVARSIPPSTPATNGANPPAKSSPASTNGFFAELPMTVKPRSRPSGGYTPQSAPTPTAGTVPTQRPAAQATPSSPQQTAPYGLGLRQPDRLPLLPDQPDQPSSVPVQAVSTPSQNARYSPKAEVTRAPPSNRYSPAPAASSAGPIAGPTRYSPAPAAAPSQARTRYPSGSVAVAPHAFAPRTSSPLAYQTDKPHPPLPSNVVRSMTASPPSLGPMPSQSVGNSPDRRSSTTRYDPSGQANVTSPPQVSSPQRQIRSRTQSPGAAIKQSKLAMTNPEPRPLPAGISLQSTRPALPHRRQLSRELTFMAPQDERAQDPLQRWKGHPIFKWNAGGSIISSFPKQTPYYAAGHGIPSVKCTPGDVTLQDAAALIPLDDRNAKFPGPLPARSKGKKKELIAWLNGKVEDLERQTEGVLLDFSIDSDLRKRAEEKLILWKIVKIFVEHDGALENNQKIEEEVRKVLLPNLEQMSQKMEVQTPGPTAAQVEPIDRAVIFQLRQALLEGHRERAVWLAEEKKLWGHALLIASTMSPDTWKQIVQSFVRSQVKTVGSDARSLAAAYQVFAGNSEECVDELVPPSARAGFQMVSKDLGTASGNPLDGLDQWRETLCLVVNNRTNNDGASLLSLGKLLAGYGRVEAAHTCFMFARASVKSGGPDDSESNFTLLGANHQSQDENFGNDLDSIILTEIYEWASSLTVASTGAPYLPHLQAFKLIHAQKLAVHGLKSKAQSYCEHITSAYTSTTRPSGYYHPNFTQAVTDLGAYLSQAPQDGKSGFFSKPAMNKVSSGAASWFTKFVAGDEDQANVVGDQAFGGPIAAGPFGGVGGVSSEVVSLSRPQSTTNLYNPLMNDTTSANSNAQPTATPTYAALNASSKYAPSSYTPTSYTTQPQAQVPRAAAASRYTPQAPNAPSQPAHSSPSFTLSGPQSTNASADAPEAPKRYSLEQKSLLPVGYQPPVRTQSGSSRYAPSPATQNLGGSYHPSSSRAGSDYAPSQAPSSRRGSAQYPESHHSGSYEPVALSVEETPSYGYQPPQPETQADDAEDPFGRPNGVQSDTGFDEGSINPEEGGYMPPVVASYNPKANGYEPPSTSYEPVSSGYEAPSTSYEPVSGGYEPPTTGYQPYEPEPDSPEDAEEAPKPKKKSFMDDEDDDVEELARRAAALKKAQADREADDAFRKAAEADAARDGSKGGIDKNKPGWFGGWFGKKDPNNLAGGGAAPGPIRAKLGEESSFYYDEQLKKWVNKKGGSDSATPVSATPPPPRGAPSRAASAVMGPPSGPPSRVASTSGIPPSIVAAMGNRPPTSAGPPSRTSTPALQDIGAPGFPPMGAGNMASGPPSRPGTSMSTASSLDDLLGGPPGGGRKSGGTMKKKKGGRYVDVMAK</sequence>
<evidence type="ECO:0000256" key="7">
    <source>
        <dbReference type="ARBA" id="ARBA00023006"/>
    </source>
</evidence>
<dbReference type="Pfam" id="PF12932">
    <property type="entry name" value="Sec16"/>
    <property type="match status" value="1"/>
</dbReference>
<keyword evidence="15" id="KW-1185">Reference proteome</keyword>
<keyword evidence="7 10" id="KW-0072">Autophagy</keyword>
<dbReference type="FunFam" id="1.25.40.1030:FF:000008">
    <property type="entry name" value="Protein transport protein sec16"/>
    <property type="match status" value="1"/>
</dbReference>
<feature type="compositionally biased region" description="Polar residues" evidence="11">
    <location>
        <begin position="1608"/>
        <end position="1637"/>
    </location>
</feature>
<comment type="subcellular location">
    <subcellularLocation>
        <location evidence="1">Endoplasmic reticulum membrane</location>
        <topology evidence="1">Peripheral membrane protein</topology>
        <orientation evidence="1">Cytoplasmic side</orientation>
    </subcellularLocation>
</comment>
<feature type="compositionally biased region" description="Basic and acidic residues" evidence="11">
    <location>
        <begin position="410"/>
        <end position="426"/>
    </location>
</feature>
<feature type="region of interest" description="Disordered" evidence="11">
    <location>
        <begin position="266"/>
        <end position="442"/>
    </location>
</feature>
<feature type="compositionally biased region" description="Low complexity" evidence="11">
    <location>
        <begin position="1528"/>
        <end position="1550"/>
    </location>
</feature>
<evidence type="ECO:0000256" key="6">
    <source>
        <dbReference type="ARBA" id="ARBA00022927"/>
    </source>
</evidence>
<evidence type="ECO:0000256" key="9">
    <source>
        <dbReference type="ARBA" id="ARBA00024687"/>
    </source>
</evidence>
<accession>A0AAQ3M4I1</accession>
<dbReference type="PANTHER" id="PTHR13402:SF6">
    <property type="entry name" value="SECRETORY 16, ISOFORM I"/>
    <property type="match status" value="1"/>
</dbReference>
<dbReference type="InterPro" id="IPR024340">
    <property type="entry name" value="Sec16_CCD"/>
</dbReference>
<keyword evidence="5 10" id="KW-0931">ER-Golgi transport</keyword>
<feature type="compositionally biased region" description="Basic and acidic residues" evidence="11">
    <location>
        <begin position="1815"/>
        <end position="1846"/>
    </location>
</feature>
<dbReference type="GO" id="GO:0006914">
    <property type="term" value="P:autophagy"/>
    <property type="evidence" value="ECO:0007669"/>
    <property type="project" value="UniProtKB-KW"/>
</dbReference>
<evidence type="ECO:0000256" key="1">
    <source>
        <dbReference type="ARBA" id="ARBA00004397"/>
    </source>
</evidence>
<evidence type="ECO:0000256" key="10">
    <source>
        <dbReference type="RuleBase" id="RU364101"/>
    </source>
</evidence>
<dbReference type="GO" id="GO:0015031">
    <property type="term" value="P:protein transport"/>
    <property type="evidence" value="ECO:0007669"/>
    <property type="project" value="UniProtKB-KW"/>
</dbReference>
<feature type="compositionally biased region" description="Basic and acidic residues" evidence="11">
    <location>
        <begin position="322"/>
        <end position="347"/>
    </location>
</feature>
<feature type="region of interest" description="Disordered" evidence="11">
    <location>
        <begin position="1894"/>
        <end position="2032"/>
    </location>
</feature>
<feature type="region of interest" description="Disordered" evidence="11">
    <location>
        <begin position="471"/>
        <end position="947"/>
    </location>
</feature>
<proteinExistence type="inferred from homology"/>
<feature type="compositionally biased region" description="Polar residues" evidence="11">
    <location>
        <begin position="1990"/>
        <end position="1999"/>
    </location>
</feature>
<feature type="compositionally biased region" description="Polar residues" evidence="11">
    <location>
        <begin position="1553"/>
        <end position="1582"/>
    </location>
</feature>
<dbReference type="EMBL" id="CP138584">
    <property type="protein sequence ID" value="WPH01098.1"/>
    <property type="molecule type" value="Genomic_DNA"/>
</dbReference>
<keyword evidence="3 10" id="KW-0813">Transport</keyword>
<feature type="compositionally biased region" description="Polar residues" evidence="11">
    <location>
        <begin position="266"/>
        <end position="280"/>
    </location>
</feature>
<evidence type="ECO:0000256" key="11">
    <source>
        <dbReference type="SAM" id="MobiDB-lite"/>
    </source>
</evidence>
<feature type="compositionally biased region" description="Acidic residues" evidence="11">
    <location>
        <begin position="1775"/>
        <end position="1784"/>
    </location>
</feature>
<feature type="compositionally biased region" description="Polar residues" evidence="11">
    <location>
        <begin position="757"/>
        <end position="772"/>
    </location>
</feature>
<dbReference type="Pfam" id="PF12931">
    <property type="entry name" value="TPR_Sec16"/>
    <property type="match status" value="1"/>
</dbReference>
<dbReference type="GO" id="GO:0070973">
    <property type="term" value="P:protein localization to endoplasmic reticulum exit site"/>
    <property type="evidence" value="ECO:0007669"/>
    <property type="project" value="TreeGrafter"/>
</dbReference>
<feature type="compositionally biased region" description="Polar residues" evidence="11">
    <location>
        <begin position="703"/>
        <end position="718"/>
    </location>
</feature>
<feature type="compositionally biased region" description="Polar residues" evidence="11">
    <location>
        <begin position="609"/>
        <end position="637"/>
    </location>
</feature>
<keyword evidence="8 10" id="KW-0472">Membrane</keyword>
<protein>
    <recommendedName>
        <fullName evidence="10">Protein transport protein sec16</fullName>
    </recommendedName>
</protein>
<feature type="compositionally biased region" description="Polar residues" evidence="11">
    <location>
        <begin position="34"/>
        <end position="51"/>
    </location>
</feature>
<dbReference type="Proteomes" id="UP001303373">
    <property type="component" value="Chromosome 5"/>
</dbReference>
<dbReference type="Gene3D" id="1.25.40.1030">
    <property type="match status" value="1"/>
</dbReference>
<evidence type="ECO:0000256" key="2">
    <source>
        <dbReference type="ARBA" id="ARBA00005927"/>
    </source>
</evidence>